<dbReference type="Gene3D" id="3.90.1720.10">
    <property type="entry name" value="endopeptidase domain like (from Nostoc punctiforme)"/>
    <property type="match status" value="1"/>
</dbReference>
<dbReference type="EMBL" id="JBEUKS010000008">
    <property type="protein sequence ID" value="MFC1441251.1"/>
    <property type="molecule type" value="Genomic_DNA"/>
</dbReference>
<keyword evidence="4" id="KW-0788">Thiol protease</keyword>
<evidence type="ECO:0000256" key="3">
    <source>
        <dbReference type="ARBA" id="ARBA00022801"/>
    </source>
</evidence>
<comment type="caution">
    <text evidence="8">The sequence shown here is derived from an EMBL/GenBank/DDBJ whole genome shotgun (WGS) entry which is preliminary data.</text>
</comment>
<feature type="compositionally biased region" description="Low complexity" evidence="6">
    <location>
        <begin position="444"/>
        <end position="532"/>
    </location>
</feature>
<comment type="similarity">
    <text evidence="1">Belongs to the peptidase C40 family.</text>
</comment>
<dbReference type="Proteomes" id="UP001592581">
    <property type="component" value="Unassembled WGS sequence"/>
</dbReference>
<keyword evidence="2" id="KW-0645">Protease</keyword>
<feature type="coiled-coil region" evidence="5">
    <location>
        <begin position="97"/>
        <end position="131"/>
    </location>
</feature>
<dbReference type="InterPro" id="IPR000064">
    <property type="entry name" value="NLP_P60_dom"/>
</dbReference>
<feature type="region of interest" description="Disordered" evidence="6">
    <location>
        <begin position="1"/>
        <end position="29"/>
    </location>
</feature>
<dbReference type="Pfam" id="PF00877">
    <property type="entry name" value="NLPC_P60"/>
    <property type="match status" value="1"/>
</dbReference>
<proteinExistence type="inferred from homology"/>
<feature type="compositionally biased region" description="Low complexity" evidence="6">
    <location>
        <begin position="425"/>
        <end position="435"/>
    </location>
</feature>
<dbReference type="PANTHER" id="PTHR47359">
    <property type="entry name" value="PEPTIDOGLYCAN DL-ENDOPEPTIDASE CWLO"/>
    <property type="match status" value="1"/>
</dbReference>
<sequence>MRGTGGGSRGRVGGGARSRIQGTAGGAGALSADTRPWLRGVLRCGLLLVAASLVVVPTAGASFAAGSTATATATATNGSVDALTQAEKTLQPILDQLHATYQQAEAATQTYDQLTEQLTQAQADDAELQVLVDNAQTSVDNGTTIAGQLATAQYRNSELSQLGQLLTAQDPEQALHTGELLAMAGKSQAAFIAQLKADQAGLVQAKAAAVEAKAHAAQLVAAQGVQRDTINKKLDQIRKQVASLTGVQQQELSQLEQKDADAAQTALLASGVLGKDNLKPSAAGAAAVAYAFQQIGAEYVWGGSGPYAAGFDCSGLTSQAWLHAGVAIPRTSEMQWAQLTHVPLDALRPGDLIVYFSGASHVAIYIGGGLVIQAPHTGAVVHVTPMAQNPILGAVRPDPDSPSLGSYKAPTIPKGATGAQPIGPGPVTGTQSGGSSSSGGSSGSSGTPTTAPSSTASASSSAKPSGSAPASGSAAPSASATASASASASASTSAGASAGASDSPSPSVTPSADASSAAAGTASESPSGAAAS</sequence>
<organism evidence="8 9">
    <name type="scientific">Streptacidiphilus jeojiensis</name>
    <dbReference type="NCBI Taxonomy" id="3229225"/>
    <lineage>
        <taxon>Bacteria</taxon>
        <taxon>Bacillati</taxon>
        <taxon>Actinomycetota</taxon>
        <taxon>Actinomycetes</taxon>
        <taxon>Kitasatosporales</taxon>
        <taxon>Streptomycetaceae</taxon>
        <taxon>Streptacidiphilus</taxon>
    </lineage>
</organism>
<dbReference type="InterPro" id="IPR038765">
    <property type="entry name" value="Papain-like_cys_pep_sf"/>
</dbReference>
<dbReference type="PROSITE" id="PS51935">
    <property type="entry name" value="NLPC_P60"/>
    <property type="match status" value="1"/>
</dbReference>
<feature type="domain" description="NlpC/P60" evidence="7">
    <location>
        <begin position="281"/>
        <end position="404"/>
    </location>
</feature>
<dbReference type="SUPFAM" id="SSF54001">
    <property type="entry name" value="Cysteine proteinases"/>
    <property type="match status" value="1"/>
</dbReference>
<evidence type="ECO:0000313" key="9">
    <source>
        <dbReference type="Proteomes" id="UP001592581"/>
    </source>
</evidence>
<evidence type="ECO:0000256" key="6">
    <source>
        <dbReference type="SAM" id="MobiDB-lite"/>
    </source>
</evidence>
<feature type="region of interest" description="Disordered" evidence="6">
    <location>
        <begin position="392"/>
        <end position="532"/>
    </location>
</feature>
<protein>
    <submittedName>
        <fullName evidence="8">NlpC/P60 family protein</fullName>
    </submittedName>
</protein>
<evidence type="ECO:0000256" key="1">
    <source>
        <dbReference type="ARBA" id="ARBA00007074"/>
    </source>
</evidence>
<evidence type="ECO:0000256" key="4">
    <source>
        <dbReference type="ARBA" id="ARBA00022807"/>
    </source>
</evidence>
<name>A0ABV6XSK5_9ACTN</name>
<gene>
    <name evidence="8" type="ORF">ABUW04_23605</name>
</gene>
<evidence type="ECO:0000259" key="7">
    <source>
        <dbReference type="PROSITE" id="PS51935"/>
    </source>
</evidence>
<keyword evidence="3" id="KW-0378">Hydrolase</keyword>
<evidence type="ECO:0000256" key="5">
    <source>
        <dbReference type="SAM" id="Coils"/>
    </source>
</evidence>
<feature type="compositionally biased region" description="Gly residues" evidence="6">
    <location>
        <begin position="1"/>
        <end position="16"/>
    </location>
</feature>
<dbReference type="PANTHER" id="PTHR47359:SF3">
    <property type="entry name" value="NLP_P60 DOMAIN-CONTAINING PROTEIN-RELATED"/>
    <property type="match status" value="1"/>
</dbReference>
<keyword evidence="5" id="KW-0175">Coiled coil</keyword>
<dbReference type="RefSeq" id="WP_380566497.1">
    <property type="nucleotide sequence ID" value="NZ_JBEUKS010000008.1"/>
</dbReference>
<evidence type="ECO:0000256" key="2">
    <source>
        <dbReference type="ARBA" id="ARBA00022670"/>
    </source>
</evidence>
<reference evidence="8 9" key="1">
    <citation type="submission" date="2024-06" db="EMBL/GenBank/DDBJ databases">
        <authorList>
            <person name="Lee S.D."/>
        </authorList>
    </citation>
    <scope>NUCLEOTIDE SEQUENCE [LARGE SCALE GENOMIC DNA]</scope>
    <source>
        <strain evidence="8 9">N1-10</strain>
    </source>
</reference>
<dbReference type="InterPro" id="IPR051794">
    <property type="entry name" value="PG_Endopeptidase_C40"/>
</dbReference>
<keyword evidence="9" id="KW-1185">Reference proteome</keyword>
<accession>A0ABV6XSK5</accession>
<evidence type="ECO:0000313" key="8">
    <source>
        <dbReference type="EMBL" id="MFC1441251.1"/>
    </source>
</evidence>